<feature type="compositionally biased region" description="Polar residues" evidence="1">
    <location>
        <begin position="51"/>
        <end position="63"/>
    </location>
</feature>
<proteinExistence type="predicted"/>
<organism evidence="2 3">
    <name type="scientific">Yoonia phaeophyticola</name>
    <dbReference type="NCBI Taxonomy" id="3137369"/>
    <lineage>
        <taxon>Bacteria</taxon>
        <taxon>Pseudomonadati</taxon>
        <taxon>Pseudomonadota</taxon>
        <taxon>Alphaproteobacteria</taxon>
        <taxon>Rhodobacterales</taxon>
        <taxon>Paracoccaceae</taxon>
        <taxon>Yoonia</taxon>
    </lineage>
</organism>
<dbReference type="RefSeq" id="WP_341367287.1">
    <property type="nucleotide sequence ID" value="NZ_CP150951.2"/>
</dbReference>
<evidence type="ECO:0000313" key="3">
    <source>
        <dbReference type="Proteomes" id="UP001440612"/>
    </source>
</evidence>
<evidence type="ECO:0000256" key="1">
    <source>
        <dbReference type="SAM" id="MobiDB-lite"/>
    </source>
</evidence>
<name>A0ABZ2V4T5_9RHOB</name>
<feature type="region of interest" description="Disordered" evidence="1">
    <location>
        <begin position="221"/>
        <end position="250"/>
    </location>
</feature>
<dbReference type="EMBL" id="CP150951">
    <property type="protein sequence ID" value="WZC49176.1"/>
    <property type="molecule type" value="Genomic_DNA"/>
</dbReference>
<feature type="compositionally biased region" description="Basic and acidic residues" evidence="1">
    <location>
        <begin position="84"/>
        <end position="93"/>
    </location>
</feature>
<accession>A0ABZ2V4T5</accession>
<evidence type="ECO:0008006" key="4">
    <source>
        <dbReference type="Google" id="ProtNLM"/>
    </source>
</evidence>
<sequence>MTTINGQPQVPPVVTNKDSKPVETKSGDFLNRGATQHQRGQTNHGAGGHGRSNSSVLVSQNALEQLLDTPEQPRHSGQQDTDDTPGRDTGDDQTHVLVTLTPEKAAAKEAPVLQAATAANQQIKTDEIAKLVSRQMDAALRSGPVVTPLPVSLSIPLDASTGLKEVQVVMNEGVLTVTVVRGVDQAAHDIKQAALNLAQILQNRYPAKTIKVAQRLEDAADPVEEAGPTQAKSGAASPLLHFLSSDKDKL</sequence>
<feature type="compositionally biased region" description="Basic and acidic residues" evidence="1">
    <location>
        <begin position="17"/>
        <end position="26"/>
    </location>
</feature>
<protein>
    <recommendedName>
        <fullName evidence="4">Flagellar hook-length control protein FliK</fullName>
    </recommendedName>
</protein>
<feature type="region of interest" description="Disordered" evidence="1">
    <location>
        <begin position="1"/>
        <end position="93"/>
    </location>
</feature>
<feature type="compositionally biased region" description="Polar residues" evidence="1">
    <location>
        <begin position="33"/>
        <end position="44"/>
    </location>
</feature>
<reference evidence="3" key="1">
    <citation type="submission" date="2024-04" db="EMBL/GenBank/DDBJ databases">
        <title>Phylogenomic analyses of a clade within the roseobacter group suggest taxonomic reassignments of species of the genera Aestuariivita, Citreicella, Loktanella, Nautella, Pelagibaca, Ruegeria, Thalassobius, Thiobacimonas and Tropicibacter, and the proposal o.</title>
        <authorList>
            <person name="Jeon C.O."/>
        </authorList>
    </citation>
    <scope>NUCLEOTIDE SEQUENCE [LARGE SCALE GENOMIC DNA]</scope>
    <source>
        <strain evidence="3">BS5-3</strain>
    </source>
</reference>
<gene>
    <name evidence="2" type="ORF">AABB29_00510</name>
</gene>
<evidence type="ECO:0000313" key="2">
    <source>
        <dbReference type="EMBL" id="WZC49176.1"/>
    </source>
</evidence>
<dbReference type="Proteomes" id="UP001440612">
    <property type="component" value="Chromosome"/>
</dbReference>
<keyword evidence="3" id="KW-1185">Reference proteome</keyword>